<dbReference type="PATRIC" id="fig|1813736.3.peg.5569"/>
<keyword evidence="6" id="KW-1185">Reference proteome</keyword>
<dbReference type="InterPro" id="IPR036100">
    <property type="entry name" value="QueA_sf"/>
</dbReference>
<dbReference type="SUPFAM" id="SSF111337">
    <property type="entry name" value="QueA-like"/>
    <property type="match status" value="1"/>
</dbReference>
<name>A0A143PUG6_LUTPR</name>
<dbReference type="PANTHER" id="PTHR30307:SF0">
    <property type="entry name" value="S-ADENOSYLMETHIONINE:TRNA RIBOSYLTRANSFERASE-ISOMERASE"/>
    <property type="match status" value="1"/>
</dbReference>
<reference evidence="6" key="2">
    <citation type="submission" date="2016-04" db="EMBL/GenBank/DDBJ databases">
        <title>First Complete Genome Sequence of a Subdivision 6 Acidobacterium.</title>
        <authorList>
            <person name="Huang S."/>
            <person name="Vieira S."/>
            <person name="Bunk B."/>
            <person name="Riedel T."/>
            <person name="Sproeer C."/>
            <person name="Overmann J."/>
        </authorList>
    </citation>
    <scope>NUCLEOTIDE SEQUENCE [LARGE SCALE GENOMIC DNA]</scope>
    <source>
        <strain evidence="6">DSM 100886 HEG_-6_39</strain>
    </source>
</reference>
<keyword evidence="5" id="KW-0328">Glycosyltransferase</keyword>
<dbReference type="STRING" id="1855912.LuPra_05293"/>
<evidence type="ECO:0000256" key="1">
    <source>
        <dbReference type="ARBA" id="ARBA00022490"/>
    </source>
</evidence>
<dbReference type="Gene3D" id="2.40.10.240">
    <property type="entry name" value="QueA-like"/>
    <property type="match status" value="1"/>
</dbReference>
<dbReference type="InterPro" id="IPR042119">
    <property type="entry name" value="QueA_dom2"/>
</dbReference>
<organism evidence="5 6">
    <name type="scientific">Luteitalea pratensis</name>
    <dbReference type="NCBI Taxonomy" id="1855912"/>
    <lineage>
        <taxon>Bacteria</taxon>
        <taxon>Pseudomonadati</taxon>
        <taxon>Acidobacteriota</taxon>
        <taxon>Vicinamibacteria</taxon>
        <taxon>Vicinamibacterales</taxon>
        <taxon>Vicinamibacteraceae</taxon>
        <taxon>Luteitalea</taxon>
    </lineage>
</organism>
<dbReference type="GO" id="GO:0051075">
    <property type="term" value="F:S-adenosylmethionine:tRNA ribosyltransferase-isomerase activity"/>
    <property type="evidence" value="ECO:0007669"/>
    <property type="project" value="UniProtKB-EC"/>
</dbReference>
<keyword evidence="1" id="KW-0963">Cytoplasm</keyword>
<dbReference type="PANTHER" id="PTHR30307">
    <property type="entry name" value="S-ADENOSYLMETHIONINE:TRNA RIBOSYLTRANSFERASE-ISOMERASE"/>
    <property type="match status" value="1"/>
</dbReference>
<keyword evidence="5" id="KW-0413">Isomerase</keyword>
<dbReference type="EMBL" id="CP015136">
    <property type="protein sequence ID" value="AMY12021.1"/>
    <property type="molecule type" value="Genomic_DNA"/>
</dbReference>
<proteinExistence type="predicted"/>
<evidence type="ECO:0000313" key="6">
    <source>
        <dbReference type="Proteomes" id="UP000076079"/>
    </source>
</evidence>
<dbReference type="Gene3D" id="3.40.1780.10">
    <property type="entry name" value="QueA-like"/>
    <property type="match status" value="1"/>
</dbReference>
<dbReference type="InterPro" id="IPR003699">
    <property type="entry name" value="QueA"/>
</dbReference>
<dbReference type="GO" id="GO:0008616">
    <property type="term" value="P:tRNA queuosine(34) biosynthetic process"/>
    <property type="evidence" value="ECO:0007669"/>
    <property type="project" value="UniProtKB-KW"/>
</dbReference>
<evidence type="ECO:0000256" key="2">
    <source>
        <dbReference type="ARBA" id="ARBA00022679"/>
    </source>
</evidence>
<keyword evidence="3" id="KW-0949">S-adenosyl-L-methionine</keyword>
<dbReference type="KEGG" id="abac:LuPra_05293"/>
<keyword evidence="4" id="KW-0671">Queuosine biosynthesis</keyword>
<sequence length="350" mass="37769">MIPATAPIQRPADARLFGVDRFGQPRHMMRSRLIDLLKPTDVVIANDAATLPASLRGTHAPSGREIEVRLAARTSLSPSTIGRVLAVVFGEGDFRVPTEDRPQPPALNRGDRLLLGPLRAAVVSRVNHRRLVLLQFDGTADEIWRGLARHGHPVQYAHLQEPLAIWDTWTPIAGLPVAFEPPSASFALSWGLLESLAARGIGFATVTHAAGLSSTGDPVLDAMLPFDEPYVIPRYTARLVNRARARGSRVVAVGTSVVRALEHAGAEGRVRPGEGLATGRLGPGSALRIVDAILTGTHEPGTSHHELLRAFATSSTLALVDEELTRVGYRTHEFGDSVFLERQDRNTRGG</sequence>
<dbReference type="Pfam" id="PF02547">
    <property type="entry name" value="Queuosine_synth"/>
    <property type="match status" value="1"/>
</dbReference>
<evidence type="ECO:0000256" key="3">
    <source>
        <dbReference type="ARBA" id="ARBA00022691"/>
    </source>
</evidence>
<dbReference type="RefSeq" id="WP_110173514.1">
    <property type="nucleotide sequence ID" value="NZ_CP015136.1"/>
</dbReference>
<evidence type="ECO:0000256" key="4">
    <source>
        <dbReference type="ARBA" id="ARBA00022785"/>
    </source>
</evidence>
<gene>
    <name evidence="5" type="primary">queA_2</name>
    <name evidence="5" type="ORF">LuPra_05293</name>
</gene>
<dbReference type="EC" id="2.4.99.17" evidence="5"/>
<protein>
    <submittedName>
        <fullName evidence="5">S-adenosylmethionine:tRNA ribosyltransferase-isomerase</fullName>
        <ecNumber evidence="5">2.4.99.17</ecNumber>
    </submittedName>
</protein>
<keyword evidence="2 5" id="KW-0808">Transferase</keyword>
<dbReference type="InterPro" id="IPR042118">
    <property type="entry name" value="QueA_dom1"/>
</dbReference>
<reference evidence="5 6" key="1">
    <citation type="journal article" date="2016" name="Genome Announc.">
        <title>First Complete Genome Sequence of a Subdivision 6 Acidobacterium Strain.</title>
        <authorList>
            <person name="Huang S."/>
            <person name="Vieira S."/>
            <person name="Bunk B."/>
            <person name="Riedel T."/>
            <person name="Sproer C."/>
            <person name="Overmann J."/>
        </authorList>
    </citation>
    <scope>NUCLEOTIDE SEQUENCE [LARGE SCALE GENOMIC DNA]</scope>
    <source>
        <strain evidence="6">DSM 100886 HEG_-6_39</strain>
    </source>
</reference>
<dbReference type="AlphaFoldDB" id="A0A143PUG6"/>
<accession>A0A143PUG6</accession>
<dbReference type="OrthoDB" id="9783887at2"/>
<evidence type="ECO:0000313" key="5">
    <source>
        <dbReference type="EMBL" id="AMY12021.1"/>
    </source>
</evidence>
<dbReference type="Proteomes" id="UP000076079">
    <property type="component" value="Chromosome"/>
</dbReference>